<accession>A0A3L6T642</accession>
<feature type="compositionally biased region" description="Basic and acidic residues" evidence="6">
    <location>
        <begin position="64"/>
        <end position="77"/>
    </location>
</feature>
<evidence type="ECO:0000256" key="6">
    <source>
        <dbReference type="SAM" id="MobiDB-lite"/>
    </source>
</evidence>
<dbReference type="PROSITE" id="PS51032">
    <property type="entry name" value="AP2_ERF"/>
    <property type="match status" value="1"/>
</dbReference>
<dbReference type="InterPro" id="IPR001471">
    <property type="entry name" value="AP2/ERF_dom"/>
</dbReference>
<feature type="domain" description="AP2/ERF" evidence="7">
    <location>
        <begin position="79"/>
        <end position="136"/>
    </location>
</feature>
<dbReference type="Proteomes" id="UP000275267">
    <property type="component" value="Unassembled WGS sequence"/>
</dbReference>
<dbReference type="PANTHER" id="PTHR31677:SF196">
    <property type="entry name" value="ETHYLENE-RESPONSIVE TRANSCRIPTION FACTOR ERF109"/>
    <property type="match status" value="1"/>
</dbReference>
<evidence type="ECO:0000256" key="5">
    <source>
        <dbReference type="ARBA" id="ARBA00023242"/>
    </source>
</evidence>
<dbReference type="InterPro" id="IPR036955">
    <property type="entry name" value="AP2/ERF_dom_sf"/>
</dbReference>
<dbReference type="Gene3D" id="3.30.730.10">
    <property type="entry name" value="AP2/ERF domain"/>
    <property type="match status" value="1"/>
</dbReference>
<keyword evidence="4" id="KW-0804">Transcription</keyword>
<gene>
    <name evidence="8" type="ORF">C2845_PM03G02810</name>
</gene>
<dbReference type="GO" id="GO:0005634">
    <property type="term" value="C:nucleus"/>
    <property type="evidence" value="ECO:0007669"/>
    <property type="project" value="UniProtKB-SubCell"/>
</dbReference>
<dbReference type="AlphaFoldDB" id="A0A3L6T642"/>
<proteinExistence type="predicted"/>
<keyword evidence="3" id="KW-0238">DNA-binding</keyword>
<feature type="region of interest" description="Disordered" evidence="6">
    <location>
        <begin position="1"/>
        <end position="24"/>
    </location>
</feature>
<name>A0A3L6T642_PANMI</name>
<keyword evidence="9" id="KW-1185">Reference proteome</keyword>
<dbReference type="GO" id="GO:0003700">
    <property type="term" value="F:DNA-binding transcription factor activity"/>
    <property type="evidence" value="ECO:0007669"/>
    <property type="project" value="InterPro"/>
</dbReference>
<feature type="compositionally biased region" description="Polar residues" evidence="6">
    <location>
        <begin position="129"/>
        <end position="144"/>
    </location>
</feature>
<evidence type="ECO:0000259" key="7">
    <source>
        <dbReference type="PROSITE" id="PS51032"/>
    </source>
</evidence>
<reference evidence="9" key="1">
    <citation type="journal article" date="2019" name="Nat. Commun.">
        <title>The genome of broomcorn millet.</title>
        <authorList>
            <person name="Zou C."/>
            <person name="Miki D."/>
            <person name="Li D."/>
            <person name="Tang Q."/>
            <person name="Xiao L."/>
            <person name="Rajput S."/>
            <person name="Deng P."/>
            <person name="Jia W."/>
            <person name="Huang R."/>
            <person name="Zhang M."/>
            <person name="Sun Y."/>
            <person name="Hu J."/>
            <person name="Fu X."/>
            <person name="Schnable P.S."/>
            <person name="Li F."/>
            <person name="Zhang H."/>
            <person name="Feng B."/>
            <person name="Zhu X."/>
            <person name="Liu R."/>
            <person name="Schnable J.C."/>
            <person name="Zhu J.-K."/>
            <person name="Zhang H."/>
        </authorList>
    </citation>
    <scope>NUCLEOTIDE SEQUENCE [LARGE SCALE GENOMIC DNA]</scope>
</reference>
<dbReference type="PANTHER" id="PTHR31677">
    <property type="entry name" value="AP2 DOMAIN CLASS TRANSCRIPTION FACTOR"/>
    <property type="match status" value="1"/>
</dbReference>
<evidence type="ECO:0000256" key="3">
    <source>
        <dbReference type="ARBA" id="ARBA00023125"/>
    </source>
</evidence>
<comment type="subcellular location">
    <subcellularLocation>
        <location evidence="1">Nucleus</location>
    </subcellularLocation>
</comment>
<dbReference type="InterPro" id="IPR016177">
    <property type="entry name" value="DNA-bd_dom_sf"/>
</dbReference>
<dbReference type="Pfam" id="PF00847">
    <property type="entry name" value="AP2"/>
    <property type="match status" value="1"/>
</dbReference>
<evidence type="ECO:0000256" key="2">
    <source>
        <dbReference type="ARBA" id="ARBA00023015"/>
    </source>
</evidence>
<dbReference type="SMART" id="SM00380">
    <property type="entry name" value="AP2"/>
    <property type="match status" value="1"/>
</dbReference>
<dbReference type="PRINTS" id="PR00367">
    <property type="entry name" value="ETHRSPELEMNT"/>
</dbReference>
<feature type="region of interest" description="Disordered" evidence="6">
    <location>
        <begin position="128"/>
        <end position="213"/>
    </location>
</feature>
<keyword evidence="5" id="KW-0539">Nucleus</keyword>
<keyword evidence="2" id="KW-0805">Transcription regulation</keyword>
<dbReference type="EMBL" id="PQIB02000002">
    <property type="protein sequence ID" value="RLN33654.1"/>
    <property type="molecule type" value="Genomic_DNA"/>
</dbReference>
<dbReference type="GO" id="GO:0003677">
    <property type="term" value="F:DNA binding"/>
    <property type="evidence" value="ECO:0007669"/>
    <property type="project" value="UniProtKB-KW"/>
</dbReference>
<organism evidence="8 9">
    <name type="scientific">Panicum miliaceum</name>
    <name type="common">Proso millet</name>
    <name type="synonym">Broomcorn millet</name>
    <dbReference type="NCBI Taxonomy" id="4540"/>
    <lineage>
        <taxon>Eukaryota</taxon>
        <taxon>Viridiplantae</taxon>
        <taxon>Streptophyta</taxon>
        <taxon>Embryophyta</taxon>
        <taxon>Tracheophyta</taxon>
        <taxon>Spermatophyta</taxon>
        <taxon>Magnoliopsida</taxon>
        <taxon>Liliopsida</taxon>
        <taxon>Poales</taxon>
        <taxon>Poaceae</taxon>
        <taxon>PACMAD clade</taxon>
        <taxon>Panicoideae</taxon>
        <taxon>Panicodae</taxon>
        <taxon>Paniceae</taxon>
        <taxon>Panicinae</taxon>
        <taxon>Panicum</taxon>
        <taxon>Panicum sect. Panicum</taxon>
    </lineage>
</organism>
<evidence type="ECO:0000256" key="1">
    <source>
        <dbReference type="ARBA" id="ARBA00004123"/>
    </source>
</evidence>
<comment type="caution">
    <text evidence="8">The sequence shown here is derived from an EMBL/GenBank/DDBJ whole genome shotgun (WGS) entry which is preliminary data.</text>
</comment>
<evidence type="ECO:0000313" key="8">
    <source>
        <dbReference type="EMBL" id="RLN33654.1"/>
    </source>
</evidence>
<evidence type="ECO:0000256" key="4">
    <source>
        <dbReference type="ARBA" id="ARBA00023163"/>
    </source>
</evidence>
<dbReference type="SUPFAM" id="SSF54171">
    <property type="entry name" value="DNA-binding domain"/>
    <property type="match status" value="1"/>
</dbReference>
<feature type="compositionally biased region" description="Low complexity" evidence="6">
    <location>
        <begin position="185"/>
        <end position="198"/>
    </location>
</feature>
<dbReference type="STRING" id="4540.A0A3L6T642"/>
<evidence type="ECO:0000313" key="9">
    <source>
        <dbReference type="Proteomes" id="UP000275267"/>
    </source>
</evidence>
<feature type="region of interest" description="Disordered" evidence="6">
    <location>
        <begin position="53"/>
        <end position="80"/>
    </location>
</feature>
<protein>
    <submittedName>
        <fullName evidence="8">AP2-EREBP transcription factor</fullName>
    </submittedName>
</protein>
<sequence>MHGVRGAAVAPRRGDERAAGPGGSLGHSCYSAARAAYDVAVVAAALTRVVCAVDPTPPAPRQGRGHEGGGAEEEPRAQHYRGVRRRRWGRWAPEIRDPGKAARVWLGTYATPEEAARRLKGAKAKLNFPFSTTTPSQAQPHQDQAATAARPLPAASPPPSSAGFAAVDFPGPSRPGRRRRWTDTAVMALASAAAAPAADGVSLGLEGFNEPGD</sequence>